<protein>
    <submittedName>
        <fullName evidence="2">Uncharacterized protein</fullName>
    </submittedName>
</protein>
<comment type="caution">
    <text evidence="2">The sequence shown here is derived from an EMBL/GenBank/DDBJ whole genome shotgun (WGS) entry which is preliminary data.</text>
</comment>
<evidence type="ECO:0000256" key="1">
    <source>
        <dbReference type="SAM" id="Phobius"/>
    </source>
</evidence>
<dbReference type="Proteomes" id="UP000828390">
    <property type="component" value="Unassembled WGS sequence"/>
</dbReference>
<evidence type="ECO:0000313" key="2">
    <source>
        <dbReference type="EMBL" id="KAH3799062.1"/>
    </source>
</evidence>
<proteinExistence type="predicted"/>
<keyword evidence="1" id="KW-0812">Transmembrane</keyword>
<accession>A0A9D4FIQ4</accession>
<reference evidence="2" key="1">
    <citation type="journal article" date="2019" name="bioRxiv">
        <title>The Genome of the Zebra Mussel, Dreissena polymorpha: A Resource for Invasive Species Research.</title>
        <authorList>
            <person name="McCartney M.A."/>
            <person name="Auch B."/>
            <person name="Kono T."/>
            <person name="Mallez S."/>
            <person name="Zhang Y."/>
            <person name="Obille A."/>
            <person name="Becker A."/>
            <person name="Abrahante J.E."/>
            <person name="Garbe J."/>
            <person name="Badalamenti J.P."/>
            <person name="Herman A."/>
            <person name="Mangelson H."/>
            <person name="Liachko I."/>
            <person name="Sullivan S."/>
            <person name="Sone E.D."/>
            <person name="Koren S."/>
            <person name="Silverstein K.A.T."/>
            <person name="Beckman K.B."/>
            <person name="Gohl D.M."/>
        </authorList>
    </citation>
    <scope>NUCLEOTIDE SEQUENCE</scope>
    <source>
        <strain evidence="2">Duluth1</strain>
        <tissue evidence="2">Whole animal</tissue>
    </source>
</reference>
<dbReference type="AlphaFoldDB" id="A0A9D4FIQ4"/>
<reference evidence="2" key="2">
    <citation type="submission" date="2020-11" db="EMBL/GenBank/DDBJ databases">
        <authorList>
            <person name="McCartney M.A."/>
            <person name="Auch B."/>
            <person name="Kono T."/>
            <person name="Mallez S."/>
            <person name="Becker A."/>
            <person name="Gohl D.M."/>
            <person name="Silverstein K.A.T."/>
            <person name="Koren S."/>
            <person name="Bechman K.B."/>
            <person name="Herman A."/>
            <person name="Abrahante J.E."/>
            <person name="Garbe J."/>
        </authorList>
    </citation>
    <scope>NUCLEOTIDE SEQUENCE</scope>
    <source>
        <strain evidence="2">Duluth1</strain>
        <tissue evidence="2">Whole animal</tissue>
    </source>
</reference>
<name>A0A9D4FIQ4_DREPO</name>
<sequence>MILQTVPYHIARNSGGQTAGIVGGVAAIVIVGLILTGVLIYVRTRRNKRFQSSEYETTQMGSNQASDLHLYAGLNERGNVITTRH</sequence>
<evidence type="ECO:0000313" key="3">
    <source>
        <dbReference type="Proteomes" id="UP000828390"/>
    </source>
</evidence>
<keyword evidence="1" id="KW-0472">Membrane</keyword>
<feature type="transmembrane region" description="Helical" evidence="1">
    <location>
        <begin position="20"/>
        <end position="42"/>
    </location>
</feature>
<keyword evidence="3" id="KW-1185">Reference proteome</keyword>
<keyword evidence="1" id="KW-1133">Transmembrane helix</keyword>
<gene>
    <name evidence="2" type="ORF">DPMN_152665</name>
</gene>
<dbReference type="EMBL" id="JAIWYP010000007">
    <property type="protein sequence ID" value="KAH3799062.1"/>
    <property type="molecule type" value="Genomic_DNA"/>
</dbReference>
<organism evidence="2 3">
    <name type="scientific">Dreissena polymorpha</name>
    <name type="common">Zebra mussel</name>
    <name type="synonym">Mytilus polymorpha</name>
    <dbReference type="NCBI Taxonomy" id="45954"/>
    <lineage>
        <taxon>Eukaryota</taxon>
        <taxon>Metazoa</taxon>
        <taxon>Spiralia</taxon>
        <taxon>Lophotrochozoa</taxon>
        <taxon>Mollusca</taxon>
        <taxon>Bivalvia</taxon>
        <taxon>Autobranchia</taxon>
        <taxon>Heteroconchia</taxon>
        <taxon>Euheterodonta</taxon>
        <taxon>Imparidentia</taxon>
        <taxon>Neoheterodontei</taxon>
        <taxon>Myida</taxon>
        <taxon>Dreissenoidea</taxon>
        <taxon>Dreissenidae</taxon>
        <taxon>Dreissena</taxon>
    </lineage>
</organism>